<sequence length="79" mass="8742">MDLLGSSLGCRQGIGAFAISEEIEAENFRHIERCAALIAEIDAILAIYHRLFGMEVFEDNRFTPRADRLVTRASAVESG</sequence>
<reference evidence="1 2" key="1">
    <citation type="journal article" date="2018" name="Sci. Rep.">
        <title>Rhizobium tumorigenes sp. nov., a novel plant tumorigenic bacterium isolated from cane gall tumors on thornless blackberry.</title>
        <authorList>
            <person name="Kuzmanovi N."/>
            <person name="Smalla K."/>
            <person name="Gronow S."/>
            <person name="PuBawska J."/>
        </authorList>
    </citation>
    <scope>NUCLEOTIDE SEQUENCE [LARGE SCALE GENOMIC DNA]</scope>
    <source>
        <strain evidence="1 2">CCBAU 85046</strain>
    </source>
</reference>
<comment type="caution">
    <text evidence="1">The sequence shown here is derived from an EMBL/GenBank/DDBJ whole genome shotgun (WGS) entry which is preliminary data.</text>
</comment>
<proteinExistence type="predicted"/>
<evidence type="ECO:0000313" key="1">
    <source>
        <dbReference type="EMBL" id="PZM15538.1"/>
    </source>
</evidence>
<accession>A0A2W4CXM2</accession>
<dbReference type="EMBL" id="PCDP01000019">
    <property type="protein sequence ID" value="PZM15538.1"/>
    <property type="molecule type" value="Genomic_DNA"/>
</dbReference>
<evidence type="ECO:0000313" key="2">
    <source>
        <dbReference type="Proteomes" id="UP000248925"/>
    </source>
</evidence>
<keyword evidence="2" id="KW-1185">Reference proteome</keyword>
<dbReference type="AlphaFoldDB" id="A0A2W4CXM2"/>
<gene>
    <name evidence="1" type="ORF">CPY51_06860</name>
</gene>
<protein>
    <submittedName>
        <fullName evidence="1">Uncharacterized protein</fullName>
    </submittedName>
</protein>
<name>A0A2W4CXM2_9HYPH</name>
<dbReference type="Proteomes" id="UP000248925">
    <property type="component" value="Unassembled WGS sequence"/>
</dbReference>
<organism evidence="1 2">
    <name type="scientific">Rhizobium tubonense</name>
    <dbReference type="NCBI Taxonomy" id="484088"/>
    <lineage>
        <taxon>Bacteria</taxon>
        <taxon>Pseudomonadati</taxon>
        <taxon>Pseudomonadota</taxon>
        <taxon>Alphaproteobacteria</taxon>
        <taxon>Hyphomicrobiales</taxon>
        <taxon>Rhizobiaceae</taxon>
        <taxon>Rhizobium/Agrobacterium group</taxon>
        <taxon>Rhizobium</taxon>
    </lineage>
</organism>